<dbReference type="Proteomes" id="UP000052237">
    <property type="component" value="Unassembled WGS sequence"/>
</dbReference>
<evidence type="ECO:0000256" key="5">
    <source>
        <dbReference type="ARBA" id="ARBA00023136"/>
    </source>
</evidence>
<dbReference type="Pfam" id="PF03176">
    <property type="entry name" value="MMPL"/>
    <property type="match status" value="2"/>
</dbReference>
<evidence type="ECO:0000256" key="2">
    <source>
        <dbReference type="ARBA" id="ARBA00022475"/>
    </source>
</evidence>
<evidence type="ECO:0000256" key="4">
    <source>
        <dbReference type="ARBA" id="ARBA00022989"/>
    </source>
</evidence>
<evidence type="ECO:0000256" key="1">
    <source>
        <dbReference type="ARBA" id="ARBA00004651"/>
    </source>
</evidence>
<keyword evidence="4 7" id="KW-1133">Transmembrane helix</keyword>
<evidence type="ECO:0000313" key="9">
    <source>
        <dbReference type="EMBL" id="CUU76085.1"/>
    </source>
</evidence>
<feature type="transmembrane region" description="Helical" evidence="7">
    <location>
        <begin position="12"/>
        <end position="31"/>
    </location>
</feature>
<proteinExistence type="predicted"/>
<dbReference type="InterPro" id="IPR050545">
    <property type="entry name" value="Mycobact_MmpL"/>
</dbReference>
<feature type="transmembrane region" description="Helical" evidence="7">
    <location>
        <begin position="314"/>
        <end position="335"/>
    </location>
</feature>
<feature type="transmembrane region" description="Helical" evidence="7">
    <location>
        <begin position="689"/>
        <end position="709"/>
    </location>
</feature>
<dbReference type="SUPFAM" id="SSF82866">
    <property type="entry name" value="Multidrug efflux transporter AcrB transmembrane domain"/>
    <property type="match status" value="2"/>
</dbReference>
<protein>
    <submittedName>
        <fullName evidence="9">Integral membrane protein</fullName>
    </submittedName>
</protein>
<evidence type="ECO:0000259" key="8">
    <source>
        <dbReference type="Pfam" id="PF03176"/>
    </source>
</evidence>
<evidence type="ECO:0000256" key="6">
    <source>
        <dbReference type="SAM" id="Coils"/>
    </source>
</evidence>
<accession>A0A0S4RS56</accession>
<feature type="transmembrane region" description="Helical" evidence="7">
    <location>
        <begin position="356"/>
        <end position="375"/>
    </location>
</feature>
<organism evidence="9 10">
    <name type="scientific">Campylobacter hyointestinalis subsp. hyointestinalis</name>
    <dbReference type="NCBI Taxonomy" id="91352"/>
    <lineage>
        <taxon>Bacteria</taxon>
        <taxon>Pseudomonadati</taxon>
        <taxon>Campylobacterota</taxon>
        <taxon>Epsilonproteobacteria</taxon>
        <taxon>Campylobacterales</taxon>
        <taxon>Campylobacteraceae</taxon>
        <taxon>Campylobacter</taxon>
    </lineage>
</organism>
<feature type="domain" description="Membrane transport protein MMPL" evidence="8">
    <location>
        <begin position="216"/>
        <end position="416"/>
    </location>
</feature>
<dbReference type="RefSeq" id="WP_059435027.1">
    <property type="nucleotide sequence ID" value="NZ_FAVB01000002.1"/>
</dbReference>
<feature type="transmembrane region" description="Helical" evidence="7">
    <location>
        <begin position="664"/>
        <end position="682"/>
    </location>
</feature>
<feature type="domain" description="Membrane transport protein MMPL" evidence="8">
    <location>
        <begin position="625"/>
        <end position="811"/>
    </location>
</feature>
<keyword evidence="2" id="KW-1003">Cell membrane</keyword>
<dbReference type="PANTHER" id="PTHR33406:SF12">
    <property type="entry name" value="BLR2997 PROTEIN"/>
    <property type="match status" value="1"/>
</dbReference>
<dbReference type="GO" id="GO:0005886">
    <property type="term" value="C:plasma membrane"/>
    <property type="evidence" value="ECO:0007669"/>
    <property type="project" value="UniProtKB-SubCell"/>
</dbReference>
<keyword evidence="3 7" id="KW-0812">Transmembrane</keyword>
<evidence type="ECO:0000313" key="10">
    <source>
        <dbReference type="Proteomes" id="UP000052237"/>
    </source>
</evidence>
<feature type="transmembrane region" description="Helical" evidence="7">
    <location>
        <begin position="795"/>
        <end position="817"/>
    </location>
</feature>
<feature type="transmembrane region" description="Helical" evidence="7">
    <location>
        <begin position="282"/>
        <end position="302"/>
    </location>
</feature>
<dbReference type="AlphaFoldDB" id="A0A0S4RS56"/>
<comment type="caution">
    <text evidence="9">The sequence shown here is derived from an EMBL/GenBank/DDBJ whole genome shotgun (WGS) entry which is preliminary data.</text>
</comment>
<evidence type="ECO:0000256" key="3">
    <source>
        <dbReference type="ARBA" id="ARBA00022692"/>
    </source>
</evidence>
<feature type="transmembrane region" description="Helical" evidence="7">
    <location>
        <begin position="256"/>
        <end position="275"/>
    </location>
</feature>
<evidence type="ECO:0000256" key="7">
    <source>
        <dbReference type="SAM" id="Phobius"/>
    </source>
</evidence>
<keyword evidence="6" id="KW-0175">Coiled coil</keyword>
<dbReference type="PANTHER" id="PTHR33406">
    <property type="entry name" value="MEMBRANE PROTEIN MJ1562-RELATED"/>
    <property type="match status" value="1"/>
</dbReference>
<keyword evidence="10" id="KW-1185">Reference proteome</keyword>
<dbReference type="InterPro" id="IPR004869">
    <property type="entry name" value="MMPL_dom"/>
</dbReference>
<name>A0A0S4RS56_CAMHY</name>
<keyword evidence="5 7" id="KW-0472">Membrane</keyword>
<feature type="transmembrane region" description="Helical" evidence="7">
    <location>
        <begin position="440"/>
        <end position="456"/>
    </location>
</feature>
<reference evidence="9 10" key="1">
    <citation type="submission" date="2015-11" db="EMBL/GenBank/DDBJ databases">
        <authorList>
            <consortium name="Pathogen Informatics"/>
        </authorList>
    </citation>
    <scope>NUCLEOTIDE SEQUENCE [LARGE SCALE GENOMIC DNA]</scope>
    <source>
        <strain evidence="9 10">006A-0059</strain>
    </source>
</reference>
<gene>
    <name evidence="9" type="ORF">ERS686654_00716</name>
</gene>
<dbReference type="EMBL" id="FAVB01000002">
    <property type="protein sequence ID" value="CUU76085.1"/>
    <property type="molecule type" value="Genomic_DNA"/>
</dbReference>
<sequence>MKNIFKFIVEFPKIVLFLSIILSVIFGFFSLKLEIDASTQTLLLDNDKELSIWRDISKRYKSPNFLVIAYTPKDDLLSQKTLAKIDKISNQLLNLSSVKSVFSVLNAPLLQNKDIPLSDLIKHIPSLKDEDINQDAAKFELLNSPLYKNNLVSSDFKTTAIVINLYEDEKYDEFLQKREYLKEKEANSTINKFERIELLNLNKEFKKYRDEIRIKEHKNIEDIRAILAENRGDERLFLGGINMIADDMISYVKNDLYTYGAAALLLLMLCLWLFFRQMRFVMIPVLVCFVSTLLASGLFGLLKFEITVISSNYIALQLIITISVVIHLITGYRELYLRHPNYSQKRLVYLALRSRANPCFFAVFTTVIGFVSLCFSDIKPIIMLGIMMSVGVSVSLIVAFVVFGSSTVLLSKKDPKCNFENSFKLTLWCANFAIKDRKTIYIFSILLLIFGLYGISKLKIENSFIGYFKEDTEIYKGMEVIDTKLGGTVPIDIIIKFKDQTANQSGDSKEDVFDDFESEFRLKENDHQYWFSVYKMDIVKKVDRFLQNYKFIGNVSSLGTLLEVGKGLNKGEELDSLSLALLYNGLPEQYKQILLTPYISIQDNEVHFIARTVDSSKDLRRDEFIKTLQNSLALLLKDDNVEVSVHGVMVLYNNMLQSLITSQTSTFGFAVLALFLVFVFIFKSVKLSLIGIVSNLIPLCAVFGVMGIAGIPLDIMSITIAAISLGIGVDDIIHYVHRYKIELRTKDRLSAIKAAHASIGYAMQYTSFAVFLGFSVMCFSNFWPTIYFGFLTDLVMFMMLGGALLLLPSLIISFYFANLKKE</sequence>
<dbReference type="Gene3D" id="1.20.1640.10">
    <property type="entry name" value="Multidrug efflux transporter AcrB transmembrane domain"/>
    <property type="match status" value="2"/>
</dbReference>
<feature type="transmembrane region" description="Helical" evidence="7">
    <location>
        <begin position="715"/>
        <end position="737"/>
    </location>
</feature>
<feature type="transmembrane region" description="Helical" evidence="7">
    <location>
        <begin position="758"/>
        <end position="783"/>
    </location>
</feature>
<feature type="transmembrane region" description="Helical" evidence="7">
    <location>
        <begin position="381"/>
        <end position="403"/>
    </location>
</feature>
<feature type="coiled-coil region" evidence="6">
    <location>
        <begin position="191"/>
        <end position="218"/>
    </location>
</feature>
<comment type="subcellular location">
    <subcellularLocation>
        <location evidence="1">Cell membrane</location>
        <topology evidence="1">Multi-pass membrane protein</topology>
    </subcellularLocation>
</comment>